<gene>
    <name evidence="10" type="ORF">W97_07900</name>
</gene>
<feature type="compositionally biased region" description="Basic and acidic residues" evidence="7">
    <location>
        <begin position="432"/>
        <end position="446"/>
    </location>
</feature>
<feature type="domain" description="NuBaID C-terminal" evidence="9">
    <location>
        <begin position="312"/>
        <end position="407"/>
    </location>
</feature>
<dbReference type="Pfam" id="PF07967">
    <property type="entry name" value="zf-C3HC"/>
    <property type="match status" value="1"/>
</dbReference>
<protein>
    <recommendedName>
        <fullName evidence="12">C3HC-type domain-containing protein</fullName>
    </recommendedName>
</protein>
<evidence type="ECO:0008006" key="12">
    <source>
        <dbReference type="Google" id="ProtNLM"/>
    </source>
</evidence>
<evidence type="ECO:0000259" key="9">
    <source>
        <dbReference type="Pfam" id="PF08600"/>
    </source>
</evidence>
<evidence type="ECO:0000256" key="1">
    <source>
        <dbReference type="ARBA" id="ARBA00004123"/>
    </source>
</evidence>
<keyword evidence="2" id="KW-0479">Metal-binding</keyword>
<evidence type="ECO:0000256" key="5">
    <source>
        <dbReference type="ARBA" id="ARBA00023242"/>
    </source>
</evidence>
<dbReference type="HOGENOM" id="CLU_031412_1_0_1"/>
<feature type="region of interest" description="Disordered" evidence="7">
    <location>
        <begin position="21"/>
        <end position="112"/>
    </location>
</feature>
<dbReference type="Pfam" id="PF08600">
    <property type="entry name" value="NuBaID_C"/>
    <property type="match status" value="1"/>
</dbReference>
<organism evidence="10 11">
    <name type="scientific">Coniosporium apollinis (strain CBS 100218)</name>
    <name type="common">Rock-inhabiting black yeast</name>
    <dbReference type="NCBI Taxonomy" id="1168221"/>
    <lineage>
        <taxon>Eukaryota</taxon>
        <taxon>Fungi</taxon>
        <taxon>Dikarya</taxon>
        <taxon>Ascomycota</taxon>
        <taxon>Pezizomycotina</taxon>
        <taxon>Dothideomycetes</taxon>
        <taxon>Dothideomycetes incertae sedis</taxon>
        <taxon>Coniosporium</taxon>
    </lineage>
</organism>
<sequence length="475" mass="52844">MALAINTSKRKFHKLLDNLTNSSTTNLSATPAGHTSTASLAATSEPPSKRSHLSNTAPTTTTARPSTDRPNAAHPRPSTSTSSRPSSVRIIGAPNTSQLPASPPRTPNYTPHSRPAFLARLQTFSDVRLWSPKPEKLSEIHWAARGWRCEGPHPDTVACKGGCEARVVIRLQPHRTTEDEAGGEESEDMEIGVEEELVSRYAEILVTGHGEGCLWRRAGCREGIYRIPVDRALWAEGVRERFASFRGMEKELPEVECCKIPMVEGANLDQLCAAAGEKYLRPKKSITPDDQPDTQAEGSAAAEEPESPDTIALALSLFGWSLETTHSISVLRCHDCFQRIGLWLYRAEKLRNDAARLDLNLEDLKLNLLTAHREYCPWKSAASQANPPDSRWAGKAFWEMLMEDVTVRPRVEVEEKRSTGSLEGEEGEEEERVVPTRKEIEEQDQAMKRRLDKVKRAWSTITRKKSVATQRPQSG</sequence>
<feature type="compositionally biased region" description="Low complexity" evidence="7">
    <location>
        <begin position="56"/>
        <end position="87"/>
    </location>
</feature>
<keyword evidence="6" id="KW-0175">Coiled coil</keyword>
<dbReference type="Proteomes" id="UP000016924">
    <property type="component" value="Unassembled WGS sequence"/>
</dbReference>
<dbReference type="STRING" id="1168221.R7Z3B9"/>
<dbReference type="eggNOG" id="KOG4765">
    <property type="taxonomic scope" value="Eukaryota"/>
</dbReference>
<feature type="coiled-coil region" evidence="6">
    <location>
        <begin position="347"/>
        <end position="374"/>
    </location>
</feature>
<keyword evidence="5" id="KW-0539">Nucleus</keyword>
<dbReference type="OMA" id="HLDYCPW"/>
<evidence type="ECO:0000256" key="7">
    <source>
        <dbReference type="SAM" id="MobiDB-lite"/>
    </source>
</evidence>
<dbReference type="InterPro" id="IPR012935">
    <property type="entry name" value="NuBaID_N"/>
</dbReference>
<accession>R7Z3B9</accession>
<evidence type="ECO:0000256" key="4">
    <source>
        <dbReference type="ARBA" id="ARBA00022833"/>
    </source>
</evidence>
<evidence type="ECO:0000313" key="11">
    <source>
        <dbReference type="Proteomes" id="UP000016924"/>
    </source>
</evidence>
<dbReference type="GO" id="GO:0005634">
    <property type="term" value="C:nucleus"/>
    <property type="evidence" value="ECO:0007669"/>
    <property type="project" value="UniProtKB-SubCell"/>
</dbReference>
<dbReference type="PANTHER" id="PTHR15835:SF6">
    <property type="entry name" value="ZINC FINGER C3HC-TYPE PROTEIN 1"/>
    <property type="match status" value="1"/>
</dbReference>
<name>R7Z3B9_CONA1</name>
<feature type="domain" description="C3HC-type" evidence="8">
    <location>
        <begin position="111"/>
        <end position="242"/>
    </location>
</feature>
<dbReference type="GO" id="GO:0008270">
    <property type="term" value="F:zinc ion binding"/>
    <property type="evidence" value="ECO:0007669"/>
    <property type="project" value="UniProtKB-KW"/>
</dbReference>
<dbReference type="OrthoDB" id="2592092at2759"/>
<dbReference type="RefSeq" id="XP_007783959.1">
    <property type="nucleotide sequence ID" value="XM_007785769.1"/>
</dbReference>
<dbReference type="AlphaFoldDB" id="R7Z3B9"/>
<feature type="compositionally biased region" description="Polar residues" evidence="7">
    <location>
        <begin position="33"/>
        <end position="46"/>
    </location>
</feature>
<evidence type="ECO:0000256" key="3">
    <source>
        <dbReference type="ARBA" id="ARBA00022771"/>
    </source>
</evidence>
<proteinExistence type="predicted"/>
<keyword evidence="11" id="KW-1185">Reference proteome</keyword>
<dbReference type="EMBL" id="JH767599">
    <property type="protein sequence ID" value="EON68642.1"/>
    <property type="molecule type" value="Genomic_DNA"/>
</dbReference>
<evidence type="ECO:0000259" key="8">
    <source>
        <dbReference type="Pfam" id="PF07967"/>
    </source>
</evidence>
<keyword evidence="4" id="KW-0862">Zinc</keyword>
<evidence type="ECO:0000313" key="10">
    <source>
        <dbReference type="EMBL" id="EON68642.1"/>
    </source>
</evidence>
<comment type="subcellular location">
    <subcellularLocation>
        <location evidence="1">Nucleus</location>
    </subcellularLocation>
</comment>
<reference evidence="11" key="1">
    <citation type="submission" date="2012-06" db="EMBL/GenBank/DDBJ databases">
        <title>The genome sequence of Coniosporium apollinis CBS 100218.</title>
        <authorList>
            <consortium name="The Broad Institute Genome Sequencing Platform"/>
            <person name="Cuomo C."/>
            <person name="Gorbushina A."/>
            <person name="Noack S."/>
            <person name="Walker B."/>
            <person name="Young S.K."/>
            <person name="Zeng Q."/>
            <person name="Gargeya S."/>
            <person name="Fitzgerald M."/>
            <person name="Haas B."/>
            <person name="Abouelleil A."/>
            <person name="Alvarado L."/>
            <person name="Arachchi H.M."/>
            <person name="Berlin A.M."/>
            <person name="Chapman S.B."/>
            <person name="Goldberg J."/>
            <person name="Griggs A."/>
            <person name="Gujja S."/>
            <person name="Hansen M."/>
            <person name="Howarth C."/>
            <person name="Imamovic A."/>
            <person name="Larimer J."/>
            <person name="McCowan C."/>
            <person name="Montmayeur A."/>
            <person name="Murphy C."/>
            <person name="Neiman D."/>
            <person name="Pearson M."/>
            <person name="Priest M."/>
            <person name="Roberts A."/>
            <person name="Saif S."/>
            <person name="Shea T."/>
            <person name="Sisk P."/>
            <person name="Sykes S."/>
            <person name="Wortman J."/>
            <person name="Nusbaum C."/>
            <person name="Birren B."/>
        </authorList>
    </citation>
    <scope>NUCLEOTIDE SEQUENCE [LARGE SCALE GENOMIC DNA]</scope>
    <source>
        <strain evidence="11">CBS 100218</strain>
    </source>
</reference>
<dbReference type="PANTHER" id="PTHR15835">
    <property type="entry name" value="NUCLEAR-INTERACTING PARTNER OF ALK"/>
    <property type="match status" value="1"/>
</dbReference>
<evidence type="ECO:0000256" key="2">
    <source>
        <dbReference type="ARBA" id="ARBA00022723"/>
    </source>
</evidence>
<evidence type="ECO:0000256" key="6">
    <source>
        <dbReference type="SAM" id="Coils"/>
    </source>
</evidence>
<keyword evidence="3" id="KW-0863">Zinc-finger</keyword>
<dbReference type="GeneID" id="19905211"/>
<feature type="region of interest" description="Disordered" evidence="7">
    <location>
        <begin position="412"/>
        <end position="446"/>
    </location>
</feature>
<feature type="region of interest" description="Disordered" evidence="7">
    <location>
        <begin position="283"/>
        <end position="307"/>
    </location>
</feature>
<dbReference type="InterPro" id="IPR013909">
    <property type="entry name" value="NuBaID_C"/>
</dbReference>